<dbReference type="InterPro" id="IPR000089">
    <property type="entry name" value="Biotin_lipoyl"/>
</dbReference>
<dbReference type="RefSeq" id="WP_093256039.1">
    <property type="nucleotide sequence ID" value="NZ_FNQM01000023.1"/>
</dbReference>
<evidence type="ECO:0000256" key="3">
    <source>
        <dbReference type="HAMAP-Rule" id="MF_00272"/>
    </source>
</evidence>
<dbReference type="GO" id="GO:0005737">
    <property type="term" value="C:cytoplasm"/>
    <property type="evidence" value="ECO:0007669"/>
    <property type="project" value="TreeGrafter"/>
</dbReference>
<organism evidence="6 7">
    <name type="scientific">Rubrimonas cliftonensis</name>
    <dbReference type="NCBI Taxonomy" id="89524"/>
    <lineage>
        <taxon>Bacteria</taxon>
        <taxon>Pseudomonadati</taxon>
        <taxon>Pseudomonadota</taxon>
        <taxon>Alphaproteobacteria</taxon>
        <taxon>Rhodobacterales</taxon>
        <taxon>Paracoccaceae</taxon>
        <taxon>Rubrimonas</taxon>
    </lineage>
</organism>
<evidence type="ECO:0000313" key="6">
    <source>
        <dbReference type="EMBL" id="SEA97473.1"/>
    </source>
</evidence>
<accession>A0A1H4FJE2</accession>
<dbReference type="InterPro" id="IPR002930">
    <property type="entry name" value="GCV_H"/>
</dbReference>
<comment type="cofactor">
    <cofactor evidence="3">
        <name>(R)-lipoate</name>
        <dbReference type="ChEBI" id="CHEBI:83088"/>
    </cofactor>
    <text evidence="3">Binds 1 lipoyl cofactor covalently.</text>
</comment>
<dbReference type="InterPro" id="IPR003016">
    <property type="entry name" value="2-oxoA_DH_lipoyl-BS"/>
</dbReference>
<dbReference type="InterPro" id="IPR011053">
    <property type="entry name" value="Single_hybrid_motif"/>
</dbReference>
<dbReference type="PANTHER" id="PTHR11715">
    <property type="entry name" value="GLYCINE CLEAVAGE SYSTEM H PROTEIN"/>
    <property type="match status" value="1"/>
</dbReference>
<dbReference type="AlphaFoldDB" id="A0A1H4FJE2"/>
<proteinExistence type="inferred from homology"/>
<keyword evidence="2 3" id="KW-0450">Lipoyl</keyword>
<dbReference type="GO" id="GO:0019464">
    <property type="term" value="P:glycine decarboxylation via glycine cleavage system"/>
    <property type="evidence" value="ECO:0007669"/>
    <property type="project" value="UniProtKB-UniRule"/>
</dbReference>
<sequence>MTTYYTEDHEWLRVEGDVATVGVTVHAATQLGDVVFVEMKEPGAAVAKGDECGTVESVKAASEIYAPASGEIVEVNAGPVDNPASLNADPEGAAWLCRIRLSDPGELAGLMDRAAYDALTGA</sequence>
<dbReference type="OrthoDB" id="9796712at2"/>
<dbReference type="GO" id="GO:0005960">
    <property type="term" value="C:glycine cleavage complex"/>
    <property type="evidence" value="ECO:0007669"/>
    <property type="project" value="InterPro"/>
</dbReference>
<comment type="similarity">
    <text evidence="1 3">Belongs to the GcvH family.</text>
</comment>
<dbReference type="STRING" id="89524.SAMN05444370_12332"/>
<dbReference type="InterPro" id="IPR017453">
    <property type="entry name" value="GCV_H_sub"/>
</dbReference>
<dbReference type="Pfam" id="PF01597">
    <property type="entry name" value="GCV_H"/>
    <property type="match status" value="1"/>
</dbReference>
<dbReference type="PROSITE" id="PS50968">
    <property type="entry name" value="BIOTINYL_LIPOYL"/>
    <property type="match status" value="1"/>
</dbReference>
<dbReference type="CDD" id="cd06848">
    <property type="entry name" value="GCS_H"/>
    <property type="match status" value="1"/>
</dbReference>
<feature type="modified residue" description="N6-lipoyllysine" evidence="3 4">
    <location>
        <position position="59"/>
    </location>
</feature>
<dbReference type="HAMAP" id="MF_00272">
    <property type="entry name" value="GcvH"/>
    <property type="match status" value="1"/>
</dbReference>
<dbReference type="EMBL" id="FNQM01000023">
    <property type="protein sequence ID" value="SEA97473.1"/>
    <property type="molecule type" value="Genomic_DNA"/>
</dbReference>
<evidence type="ECO:0000256" key="1">
    <source>
        <dbReference type="ARBA" id="ARBA00009249"/>
    </source>
</evidence>
<keyword evidence="7" id="KW-1185">Reference proteome</keyword>
<dbReference type="GO" id="GO:0009249">
    <property type="term" value="P:protein lipoylation"/>
    <property type="evidence" value="ECO:0007669"/>
    <property type="project" value="TreeGrafter"/>
</dbReference>
<protein>
    <recommendedName>
        <fullName evidence="3">Glycine cleavage system H protein</fullName>
    </recommendedName>
</protein>
<dbReference type="PROSITE" id="PS00189">
    <property type="entry name" value="LIPOYL"/>
    <property type="match status" value="1"/>
</dbReference>
<comment type="function">
    <text evidence="3">The glycine cleavage system catalyzes the degradation of glycine. The H protein shuttles the methylamine group of glycine from the P protein to the T protein.</text>
</comment>
<evidence type="ECO:0000256" key="2">
    <source>
        <dbReference type="ARBA" id="ARBA00022823"/>
    </source>
</evidence>
<comment type="subunit">
    <text evidence="3">The glycine cleavage system is composed of four proteins: P, T, L and H.</text>
</comment>
<feature type="domain" description="Lipoyl-binding" evidence="5">
    <location>
        <begin position="18"/>
        <end position="100"/>
    </location>
</feature>
<dbReference type="Proteomes" id="UP000198703">
    <property type="component" value="Unassembled WGS sequence"/>
</dbReference>
<dbReference type="PANTHER" id="PTHR11715:SF3">
    <property type="entry name" value="GLYCINE CLEAVAGE SYSTEM H PROTEIN-RELATED"/>
    <property type="match status" value="1"/>
</dbReference>
<dbReference type="Gene3D" id="2.40.50.100">
    <property type="match status" value="1"/>
</dbReference>
<evidence type="ECO:0000259" key="5">
    <source>
        <dbReference type="PROSITE" id="PS50968"/>
    </source>
</evidence>
<evidence type="ECO:0000313" key="7">
    <source>
        <dbReference type="Proteomes" id="UP000198703"/>
    </source>
</evidence>
<dbReference type="NCBIfam" id="TIGR00527">
    <property type="entry name" value="gcvH"/>
    <property type="match status" value="1"/>
</dbReference>
<reference evidence="6 7" key="1">
    <citation type="submission" date="2016-10" db="EMBL/GenBank/DDBJ databases">
        <authorList>
            <person name="de Groot N.N."/>
        </authorList>
    </citation>
    <scope>NUCLEOTIDE SEQUENCE [LARGE SCALE GENOMIC DNA]</scope>
    <source>
        <strain evidence="6 7">DSM 15345</strain>
    </source>
</reference>
<gene>
    <name evidence="3" type="primary">gcvH</name>
    <name evidence="6" type="ORF">SAMN05444370_12332</name>
</gene>
<dbReference type="NCBIfam" id="NF002270">
    <property type="entry name" value="PRK01202.1"/>
    <property type="match status" value="1"/>
</dbReference>
<name>A0A1H4FJE2_9RHOB</name>
<dbReference type="InterPro" id="IPR033753">
    <property type="entry name" value="GCV_H/Fam206"/>
</dbReference>
<dbReference type="SUPFAM" id="SSF51230">
    <property type="entry name" value="Single hybrid motif"/>
    <property type="match status" value="1"/>
</dbReference>
<evidence type="ECO:0000256" key="4">
    <source>
        <dbReference type="PIRSR" id="PIRSR617453-50"/>
    </source>
</evidence>